<evidence type="ECO:0000313" key="1">
    <source>
        <dbReference type="EMBL" id="OGY16550.1"/>
    </source>
</evidence>
<dbReference type="AlphaFoldDB" id="A0A1G1VMB5"/>
<accession>A0A1G1VMB5</accession>
<comment type="caution">
    <text evidence="1">The sequence shown here is derived from an EMBL/GenBank/DDBJ whole genome shotgun (WGS) entry which is preliminary data.</text>
</comment>
<sequence length="164" mass="18939">MSTSQAELEQFKTQLTGMREGFLQKIRDQRETGTMLVGDVNPDNIVRKADEYEQMCARPNVTEEELKSWMDEHTSGAIERGLIFTTIYRRGTELSLGKVNEILSADLPDENLRKYFLDLQDLYLGNLPKIDQTTDYFHTIASGFTVRREQLDEIEEVLQNLTLD</sequence>
<evidence type="ECO:0000313" key="2">
    <source>
        <dbReference type="Proteomes" id="UP000179069"/>
    </source>
</evidence>
<dbReference type="EMBL" id="MHCI01000014">
    <property type="protein sequence ID" value="OGY16550.1"/>
    <property type="molecule type" value="Genomic_DNA"/>
</dbReference>
<protein>
    <submittedName>
        <fullName evidence="1">Uncharacterized protein</fullName>
    </submittedName>
</protein>
<gene>
    <name evidence="1" type="ORF">A2785_03085</name>
</gene>
<dbReference type="Proteomes" id="UP000179069">
    <property type="component" value="Unassembled WGS sequence"/>
</dbReference>
<organism evidence="1 2">
    <name type="scientific">Candidatus Chisholmbacteria bacterium RIFCSPHIGHO2_01_FULL_49_18</name>
    <dbReference type="NCBI Taxonomy" id="1797590"/>
    <lineage>
        <taxon>Bacteria</taxon>
        <taxon>Candidatus Chisholmiibacteriota</taxon>
    </lineage>
</organism>
<proteinExistence type="predicted"/>
<name>A0A1G1VMB5_9BACT</name>
<reference evidence="1 2" key="1">
    <citation type="journal article" date="2016" name="Nat. Commun.">
        <title>Thousands of microbial genomes shed light on interconnected biogeochemical processes in an aquifer system.</title>
        <authorList>
            <person name="Anantharaman K."/>
            <person name="Brown C.T."/>
            <person name="Hug L.A."/>
            <person name="Sharon I."/>
            <person name="Castelle C.J."/>
            <person name="Probst A.J."/>
            <person name="Thomas B.C."/>
            <person name="Singh A."/>
            <person name="Wilkins M.J."/>
            <person name="Karaoz U."/>
            <person name="Brodie E.L."/>
            <person name="Williams K.H."/>
            <person name="Hubbard S.S."/>
            <person name="Banfield J.F."/>
        </authorList>
    </citation>
    <scope>NUCLEOTIDE SEQUENCE [LARGE SCALE GENOMIC DNA]</scope>
</reference>